<dbReference type="Pfam" id="PF04828">
    <property type="entry name" value="GFA"/>
    <property type="match status" value="1"/>
</dbReference>
<evidence type="ECO:0000256" key="1">
    <source>
        <dbReference type="ARBA" id="ARBA00005495"/>
    </source>
</evidence>
<dbReference type="EMBL" id="ML978074">
    <property type="protein sequence ID" value="KAF2011371.1"/>
    <property type="molecule type" value="Genomic_DNA"/>
</dbReference>
<evidence type="ECO:0000256" key="3">
    <source>
        <dbReference type="ARBA" id="ARBA00022833"/>
    </source>
</evidence>
<keyword evidence="2" id="KW-0479">Metal-binding</keyword>
<evidence type="ECO:0000256" key="4">
    <source>
        <dbReference type="ARBA" id="ARBA00023239"/>
    </source>
</evidence>
<evidence type="ECO:0000259" key="5">
    <source>
        <dbReference type="PROSITE" id="PS51891"/>
    </source>
</evidence>
<evidence type="ECO:0000256" key="2">
    <source>
        <dbReference type="ARBA" id="ARBA00022723"/>
    </source>
</evidence>
<reference evidence="6" key="1">
    <citation type="journal article" date="2020" name="Stud. Mycol.">
        <title>101 Dothideomycetes genomes: a test case for predicting lifestyles and emergence of pathogens.</title>
        <authorList>
            <person name="Haridas S."/>
            <person name="Albert R."/>
            <person name="Binder M."/>
            <person name="Bloem J."/>
            <person name="Labutti K."/>
            <person name="Salamov A."/>
            <person name="Andreopoulos B."/>
            <person name="Baker S."/>
            <person name="Barry K."/>
            <person name="Bills G."/>
            <person name="Bluhm B."/>
            <person name="Cannon C."/>
            <person name="Castanera R."/>
            <person name="Culley D."/>
            <person name="Daum C."/>
            <person name="Ezra D."/>
            <person name="Gonzalez J."/>
            <person name="Henrissat B."/>
            <person name="Kuo A."/>
            <person name="Liang C."/>
            <person name="Lipzen A."/>
            <person name="Lutzoni F."/>
            <person name="Magnuson J."/>
            <person name="Mondo S."/>
            <person name="Nolan M."/>
            <person name="Ohm R."/>
            <person name="Pangilinan J."/>
            <person name="Park H.-J."/>
            <person name="Ramirez L."/>
            <person name="Alfaro M."/>
            <person name="Sun H."/>
            <person name="Tritt A."/>
            <person name="Yoshinaga Y."/>
            <person name="Zwiers L.-H."/>
            <person name="Turgeon B."/>
            <person name="Goodwin S."/>
            <person name="Spatafora J."/>
            <person name="Crous P."/>
            <person name="Grigoriev I."/>
        </authorList>
    </citation>
    <scope>NUCLEOTIDE SEQUENCE</scope>
    <source>
        <strain evidence="6">CBS 175.79</strain>
    </source>
</reference>
<dbReference type="Gene3D" id="3.90.1590.10">
    <property type="entry name" value="glutathione-dependent formaldehyde- activating enzyme (gfa)"/>
    <property type="match status" value="1"/>
</dbReference>
<proteinExistence type="inferred from homology"/>
<dbReference type="Proteomes" id="UP000799778">
    <property type="component" value="Unassembled WGS sequence"/>
</dbReference>
<dbReference type="OrthoDB" id="2212170at2759"/>
<protein>
    <recommendedName>
        <fullName evidence="5">CENP-V/GFA domain-containing protein</fullName>
    </recommendedName>
</protein>
<evidence type="ECO:0000313" key="7">
    <source>
        <dbReference type="Proteomes" id="UP000799778"/>
    </source>
</evidence>
<organism evidence="6 7">
    <name type="scientific">Aaosphaeria arxii CBS 175.79</name>
    <dbReference type="NCBI Taxonomy" id="1450172"/>
    <lineage>
        <taxon>Eukaryota</taxon>
        <taxon>Fungi</taxon>
        <taxon>Dikarya</taxon>
        <taxon>Ascomycota</taxon>
        <taxon>Pezizomycotina</taxon>
        <taxon>Dothideomycetes</taxon>
        <taxon>Pleosporomycetidae</taxon>
        <taxon>Pleosporales</taxon>
        <taxon>Pleosporales incertae sedis</taxon>
        <taxon>Aaosphaeria</taxon>
    </lineage>
</organism>
<dbReference type="PANTHER" id="PTHR33337">
    <property type="entry name" value="GFA DOMAIN-CONTAINING PROTEIN"/>
    <property type="match status" value="1"/>
</dbReference>
<dbReference type="PANTHER" id="PTHR33337:SF40">
    <property type="entry name" value="CENP-V_GFA DOMAIN-CONTAINING PROTEIN-RELATED"/>
    <property type="match status" value="1"/>
</dbReference>
<evidence type="ECO:0000313" key="6">
    <source>
        <dbReference type="EMBL" id="KAF2011371.1"/>
    </source>
</evidence>
<dbReference type="AlphaFoldDB" id="A0A6A5XET8"/>
<keyword evidence="7" id="KW-1185">Reference proteome</keyword>
<dbReference type="GO" id="GO:0046872">
    <property type="term" value="F:metal ion binding"/>
    <property type="evidence" value="ECO:0007669"/>
    <property type="project" value="UniProtKB-KW"/>
</dbReference>
<gene>
    <name evidence="6" type="ORF">BU24DRAFT_466084</name>
</gene>
<feature type="domain" description="CENP-V/GFA" evidence="5">
    <location>
        <begin position="3"/>
        <end position="122"/>
    </location>
</feature>
<dbReference type="PROSITE" id="PS51891">
    <property type="entry name" value="CENP_V_GFA"/>
    <property type="match status" value="1"/>
</dbReference>
<dbReference type="InterPro" id="IPR006913">
    <property type="entry name" value="CENP-V/GFA"/>
</dbReference>
<dbReference type="RefSeq" id="XP_033379710.1">
    <property type="nucleotide sequence ID" value="XM_033532333.1"/>
</dbReference>
<accession>A0A6A5XET8</accession>
<keyword evidence="4" id="KW-0456">Lyase</keyword>
<dbReference type="GeneID" id="54289730"/>
<dbReference type="InterPro" id="IPR011057">
    <property type="entry name" value="Mss4-like_sf"/>
</dbReference>
<comment type="similarity">
    <text evidence="1">Belongs to the Gfa family.</text>
</comment>
<dbReference type="SUPFAM" id="SSF51316">
    <property type="entry name" value="Mss4-like"/>
    <property type="match status" value="1"/>
</dbReference>
<sequence>MSNEGRCNCGSIKVKLPDPAPSPILCYCFNCRRASAGICSANYMVPWADVTVSDPNKALKTYKDSDTISGNTITRHFCGTCGCPIYSLTSPDSPMVILKGGLFEHTPAPIHEVFTQDKVPWASFQIQEKKENL</sequence>
<keyword evidence="3" id="KW-0862">Zinc</keyword>
<dbReference type="GO" id="GO:0016846">
    <property type="term" value="F:carbon-sulfur lyase activity"/>
    <property type="evidence" value="ECO:0007669"/>
    <property type="project" value="InterPro"/>
</dbReference>
<name>A0A6A5XET8_9PLEO</name>